<evidence type="ECO:0000313" key="1">
    <source>
        <dbReference type="EMBL" id="NSJ51905.1"/>
    </source>
</evidence>
<dbReference type="EMBL" id="JAAITT010000051">
    <property type="protein sequence ID" value="NSJ51905.1"/>
    <property type="molecule type" value="Genomic_DNA"/>
</dbReference>
<dbReference type="InterPro" id="IPR036388">
    <property type="entry name" value="WH-like_DNA-bd_sf"/>
</dbReference>
<keyword evidence="2" id="KW-1185">Reference proteome</keyword>
<dbReference type="Proteomes" id="UP000669239">
    <property type="component" value="Unassembled WGS sequence"/>
</dbReference>
<protein>
    <submittedName>
        <fullName evidence="1">Helix-turn-helix domain-containing protein</fullName>
    </submittedName>
</protein>
<sequence length="101" mass="11789">MSYVNADDVLPECLIWEIQKYIDGQIIYIPRKDENTKSWGEKNGTKDRLAERNQKIVELYYSGQTITNLCELFFLSDKTIRGIIRKYESSAKEDNGGFKDE</sequence>
<dbReference type="RefSeq" id="WP_117560684.1">
    <property type="nucleotide sequence ID" value="NZ_BAABZL010000001.1"/>
</dbReference>
<dbReference type="PANTHER" id="PTHR37812">
    <property type="entry name" value="MU-LIKE PROPHAGE FLUMU PROTEIN C"/>
    <property type="match status" value="1"/>
</dbReference>
<dbReference type="InterPro" id="IPR052411">
    <property type="entry name" value="c-mor_Regulatory_Protein"/>
</dbReference>
<dbReference type="InterPro" id="IPR049739">
    <property type="entry name" value="YraL-like"/>
</dbReference>
<accession>A0ABX2HR66</accession>
<dbReference type="SUPFAM" id="SSF46689">
    <property type="entry name" value="Homeodomain-like"/>
    <property type="match status" value="1"/>
</dbReference>
<dbReference type="GeneID" id="97207518"/>
<dbReference type="Gene3D" id="1.10.10.10">
    <property type="entry name" value="Winged helix-like DNA-binding domain superfamily/Winged helix DNA-binding domain"/>
    <property type="match status" value="1"/>
</dbReference>
<gene>
    <name evidence="1" type="ORF">G5B36_24830</name>
</gene>
<evidence type="ECO:0000313" key="2">
    <source>
        <dbReference type="Proteomes" id="UP000669239"/>
    </source>
</evidence>
<dbReference type="InterPro" id="IPR009057">
    <property type="entry name" value="Homeodomain-like_sf"/>
</dbReference>
<reference evidence="1 2" key="1">
    <citation type="journal article" date="2020" name="Cell Host Microbe">
        <title>Functional and Genomic Variation between Human-Derived Isolates of Lachnospiraceae Reveals Inter- and Intra-Species Diversity.</title>
        <authorList>
            <person name="Sorbara M.T."/>
            <person name="Littmann E.R."/>
            <person name="Fontana E."/>
            <person name="Moody T.U."/>
            <person name="Kohout C.E."/>
            <person name="Gjonbalaj M."/>
            <person name="Eaton V."/>
            <person name="Seok R."/>
            <person name="Leiner I.M."/>
            <person name="Pamer E.G."/>
        </authorList>
    </citation>
    <scope>NUCLEOTIDE SEQUENCE [LARGE SCALE GENOMIC DNA]</scope>
    <source>
        <strain evidence="1 2">MSK.1.17</strain>
    </source>
</reference>
<comment type="caution">
    <text evidence="1">The sequence shown here is derived from an EMBL/GenBank/DDBJ whole genome shotgun (WGS) entry which is preliminary data.</text>
</comment>
<proteinExistence type="predicted"/>
<name>A0ABX2HR66_9FIRM</name>
<dbReference type="PANTHER" id="PTHR37812:SF1">
    <property type="entry name" value="MU-LIKE PROPHAGE FLUMU PROTEIN C"/>
    <property type="match status" value="1"/>
</dbReference>
<organism evidence="1 2">
    <name type="scientific">Enterocloster aldenensis</name>
    <dbReference type="NCBI Taxonomy" id="358742"/>
    <lineage>
        <taxon>Bacteria</taxon>
        <taxon>Bacillati</taxon>
        <taxon>Bacillota</taxon>
        <taxon>Clostridia</taxon>
        <taxon>Lachnospirales</taxon>
        <taxon>Lachnospiraceae</taxon>
        <taxon>Enterocloster</taxon>
    </lineage>
</organism>
<dbReference type="NCBIfam" id="NF040785">
    <property type="entry name" value="CD3324_fam"/>
    <property type="match status" value="1"/>
</dbReference>